<feature type="compositionally biased region" description="Basic and acidic residues" evidence="15">
    <location>
        <begin position="565"/>
        <end position="587"/>
    </location>
</feature>
<dbReference type="Pfam" id="PF00211">
    <property type="entry name" value="Guanylate_cyc"/>
    <property type="match status" value="1"/>
</dbReference>
<name>A0AAW0W3S3_CHEQU</name>
<feature type="region of interest" description="Disordered" evidence="15">
    <location>
        <begin position="222"/>
        <end position="312"/>
    </location>
</feature>
<dbReference type="SUPFAM" id="SSF55073">
    <property type="entry name" value="Nucleotide cyclase"/>
    <property type="match status" value="1"/>
</dbReference>
<dbReference type="GO" id="GO:0046872">
    <property type="term" value="F:metal ion binding"/>
    <property type="evidence" value="ECO:0007669"/>
    <property type="project" value="UniProtKB-KW"/>
</dbReference>
<accession>A0AAW0W3S3</accession>
<evidence type="ECO:0000256" key="9">
    <source>
        <dbReference type="ARBA" id="ARBA00022842"/>
    </source>
</evidence>
<evidence type="ECO:0000313" key="17">
    <source>
        <dbReference type="EMBL" id="KAK8723902.1"/>
    </source>
</evidence>
<comment type="catalytic activity">
    <reaction evidence="1">
        <text>ATP = 3',5'-cyclic AMP + diphosphate</text>
        <dbReference type="Rhea" id="RHEA:15389"/>
        <dbReference type="ChEBI" id="CHEBI:30616"/>
        <dbReference type="ChEBI" id="CHEBI:33019"/>
        <dbReference type="ChEBI" id="CHEBI:58165"/>
        <dbReference type="EC" id="4.6.1.1"/>
    </reaction>
</comment>
<evidence type="ECO:0000256" key="4">
    <source>
        <dbReference type="ARBA" id="ARBA00012201"/>
    </source>
</evidence>
<dbReference type="GO" id="GO:0005524">
    <property type="term" value="F:ATP binding"/>
    <property type="evidence" value="ECO:0007669"/>
    <property type="project" value="UniProtKB-KW"/>
</dbReference>
<evidence type="ECO:0000256" key="3">
    <source>
        <dbReference type="ARBA" id="ARBA00004141"/>
    </source>
</evidence>
<evidence type="ECO:0000313" key="18">
    <source>
        <dbReference type="Proteomes" id="UP001445076"/>
    </source>
</evidence>
<keyword evidence="7" id="KW-0547">Nucleotide-binding</keyword>
<keyword evidence="13 14" id="KW-0456">Lyase</keyword>
<dbReference type="Proteomes" id="UP001445076">
    <property type="component" value="Unassembled WGS sequence"/>
</dbReference>
<dbReference type="PANTHER" id="PTHR45627">
    <property type="entry name" value="ADENYLATE CYCLASE TYPE 1"/>
    <property type="match status" value="1"/>
</dbReference>
<evidence type="ECO:0000256" key="7">
    <source>
        <dbReference type="ARBA" id="ARBA00022741"/>
    </source>
</evidence>
<dbReference type="PROSITE" id="PS00452">
    <property type="entry name" value="GUANYLATE_CYCLASE_1"/>
    <property type="match status" value="1"/>
</dbReference>
<evidence type="ECO:0000256" key="13">
    <source>
        <dbReference type="ARBA" id="ARBA00023239"/>
    </source>
</evidence>
<feature type="domain" description="Guanylate cyclase" evidence="16">
    <location>
        <begin position="1"/>
        <end position="53"/>
    </location>
</feature>
<evidence type="ECO:0000256" key="1">
    <source>
        <dbReference type="ARBA" id="ARBA00001593"/>
    </source>
</evidence>
<evidence type="ECO:0000256" key="6">
    <source>
        <dbReference type="ARBA" id="ARBA00022723"/>
    </source>
</evidence>
<evidence type="ECO:0000256" key="11">
    <source>
        <dbReference type="ARBA" id="ARBA00022998"/>
    </source>
</evidence>
<keyword evidence="6" id="KW-0479">Metal-binding</keyword>
<dbReference type="GO" id="GO:0035556">
    <property type="term" value="P:intracellular signal transduction"/>
    <property type="evidence" value="ECO:0007669"/>
    <property type="project" value="InterPro"/>
</dbReference>
<feature type="region of interest" description="Disordered" evidence="15">
    <location>
        <begin position="565"/>
        <end position="591"/>
    </location>
</feature>
<keyword evidence="10" id="KW-1133">Transmembrane helix</keyword>
<dbReference type="PANTHER" id="PTHR45627:SF12">
    <property type="entry name" value="ADENYLATE CYCLASE TYPE 2"/>
    <property type="match status" value="1"/>
</dbReference>
<comment type="caution">
    <text evidence="17">The sequence shown here is derived from an EMBL/GenBank/DDBJ whole genome shotgun (WGS) entry which is preliminary data.</text>
</comment>
<dbReference type="GO" id="GO:0005886">
    <property type="term" value="C:plasma membrane"/>
    <property type="evidence" value="ECO:0007669"/>
    <property type="project" value="TreeGrafter"/>
</dbReference>
<sequence>MAAVLDAINKESFQSFKLRVGLAHGPVIAGVVGAQKPQYDIWGNTVNVASRMDSTGLMGRIQVTEETAAILQGAGWACECRGPTLIKGKGTLTTYFVSTPYDPPVSELRPTASSHALGSEGAALPARVPFGLRRENSANLKVPSDQPKIPIILPAGARLSQDLTNASTVTSNACSQASSDGLAAKNNNSIKKVLVTVKDGVSSSRVITEIGNGDYLARTSTNNAAAQARSQPQFHSKNETQVRSVCSQPTGCETDHSHTSNLPSPRQHMNHSSPDYDERQGVTSNPETRNSLPKESSLSQSQRMASTSGVIKPTLDYTTTKAQHQNKLTLRAISFESSQFIAAQAARRGETVCLGTQGNVTYENSTTQRQSESSVPESNSHQEQKSEDKNPSKLKCEYFTRKSEDKHEKCGKKEENTVGDSYIIVDTRDFSESPLGLEKVRNIKENESSKHTKENVNENVTNEGLLQKCKIYENPIDGLKKHKLVSRVAKEDAATSQNGHFEKKTQEARDDRGNYAIRPHNLSLREKTSILPKIRRGKSADISTSEKICKTENPLSKSMVNYVTDRESESSMTEGSERETSNSDSRGKICSVTKPVTFTRSGLARKKSQVFV</sequence>
<dbReference type="GO" id="GO:0006171">
    <property type="term" value="P:cAMP biosynthetic process"/>
    <property type="evidence" value="ECO:0007669"/>
    <property type="project" value="UniProtKB-KW"/>
</dbReference>
<dbReference type="GO" id="GO:0007193">
    <property type="term" value="P:adenylate cyclase-inhibiting G protein-coupled receptor signaling pathway"/>
    <property type="evidence" value="ECO:0007669"/>
    <property type="project" value="TreeGrafter"/>
</dbReference>
<keyword evidence="8" id="KW-0067">ATP-binding</keyword>
<evidence type="ECO:0000256" key="8">
    <source>
        <dbReference type="ARBA" id="ARBA00022840"/>
    </source>
</evidence>
<evidence type="ECO:0000256" key="15">
    <source>
        <dbReference type="SAM" id="MobiDB-lite"/>
    </source>
</evidence>
<keyword evidence="12" id="KW-0472">Membrane</keyword>
<dbReference type="InterPro" id="IPR029787">
    <property type="entry name" value="Nucleotide_cyclase"/>
</dbReference>
<comment type="cofactor">
    <cofactor evidence="2">
        <name>Mg(2+)</name>
        <dbReference type="ChEBI" id="CHEBI:18420"/>
    </cofactor>
</comment>
<dbReference type="InterPro" id="IPR018297">
    <property type="entry name" value="A/G_cyclase_CS"/>
</dbReference>
<comment type="similarity">
    <text evidence="14">Belongs to the adenylyl cyclase class-4/guanylyl cyclase family.</text>
</comment>
<dbReference type="PROSITE" id="PS50125">
    <property type="entry name" value="GUANYLATE_CYCLASE_2"/>
    <property type="match status" value="1"/>
</dbReference>
<reference evidence="17 18" key="1">
    <citation type="journal article" date="2024" name="BMC Genomics">
        <title>Genome assembly of redclaw crayfish (Cherax quadricarinatus) provides insights into its immune adaptation and hypoxia tolerance.</title>
        <authorList>
            <person name="Liu Z."/>
            <person name="Zheng J."/>
            <person name="Li H."/>
            <person name="Fang K."/>
            <person name="Wang S."/>
            <person name="He J."/>
            <person name="Zhou D."/>
            <person name="Weng S."/>
            <person name="Chi M."/>
            <person name="Gu Z."/>
            <person name="He J."/>
            <person name="Li F."/>
            <person name="Wang M."/>
        </authorList>
    </citation>
    <scope>NUCLEOTIDE SEQUENCE [LARGE SCALE GENOMIC DNA]</scope>
    <source>
        <strain evidence="17">ZL_2023a</strain>
    </source>
</reference>
<gene>
    <name evidence="17" type="ORF">OTU49_011593</name>
</gene>
<organism evidence="17 18">
    <name type="scientific">Cherax quadricarinatus</name>
    <name type="common">Australian red claw crayfish</name>
    <dbReference type="NCBI Taxonomy" id="27406"/>
    <lineage>
        <taxon>Eukaryota</taxon>
        <taxon>Metazoa</taxon>
        <taxon>Ecdysozoa</taxon>
        <taxon>Arthropoda</taxon>
        <taxon>Crustacea</taxon>
        <taxon>Multicrustacea</taxon>
        <taxon>Malacostraca</taxon>
        <taxon>Eumalacostraca</taxon>
        <taxon>Eucarida</taxon>
        <taxon>Decapoda</taxon>
        <taxon>Pleocyemata</taxon>
        <taxon>Astacidea</taxon>
        <taxon>Parastacoidea</taxon>
        <taxon>Parastacidae</taxon>
        <taxon>Cherax</taxon>
    </lineage>
</organism>
<dbReference type="GO" id="GO:0007189">
    <property type="term" value="P:adenylate cyclase-activating G protein-coupled receptor signaling pathway"/>
    <property type="evidence" value="ECO:0007669"/>
    <property type="project" value="TreeGrafter"/>
</dbReference>
<keyword evidence="9" id="KW-0460">Magnesium</keyword>
<dbReference type="GO" id="GO:0004016">
    <property type="term" value="F:adenylate cyclase activity"/>
    <property type="evidence" value="ECO:0007669"/>
    <property type="project" value="UniProtKB-EC"/>
</dbReference>
<evidence type="ECO:0000259" key="16">
    <source>
        <dbReference type="PROSITE" id="PS50125"/>
    </source>
</evidence>
<feature type="region of interest" description="Disordered" evidence="15">
    <location>
        <begin position="363"/>
        <end position="394"/>
    </location>
</feature>
<feature type="compositionally biased region" description="Polar residues" evidence="15">
    <location>
        <begin position="281"/>
        <end position="309"/>
    </location>
</feature>
<evidence type="ECO:0000256" key="2">
    <source>
        <dbReference type="ARBA" id="ARBA00001946"/>
    </source>
</evidence>
<keyword evidence="11" id="KW-0115">cAMP biosynthesis</keyword>
<dbReference type="EMBL" id="JARKIK010000088">
    <property type="protein sequence ID" value="KAK8723902.1"/>
    <property type="molecule type" value="Genomic_DNA"/>
</dbReference>
<proteinExistence type="inferred from homology"/>
<evidence type="ECO:0000256" key="14">
    <source>
        <dbReference type="RuleBase" id="RU000405"/>
    </source>
</evidence>
<feature type="compositionally biased region" description="Polar residues" evidence="15">
    <location>
        <begin position="363"/>
        <end position="379"/>
    </location>
</feature>
<comment type="subcellular location">
    <subcellularLocation>
        <location evidence="3">Membrane</location>
        <topology evidence="3">Multi-pass membrane protein</topology>
    </subcellularLocation>
</comment>
<evidence type="ECO:0000256" key="5">
    <source>
        <dbReference type="ARBA" id="ARBA00022692"/>
    </source>
</evidence>
<dbReference type="Gene3D" id="3.30.70.1230">
    <property type="entry name" value="Nucleotide cyclase"/>
    <property type="match status" value="1"/>
</dbReference>
<feature type="compositionally biased region" description="Polar residues" evidence="15">
    <location>
        <begin position="222"/>
        <end position="251"/>
    </location>
</feature>
<evidence type="ECO:0000256" key="10">
    <source>
        <dbReference type="ARBA" id="ARBA00022989"/>
    </source>
</evidence>
<keyword evidence="5" id="KW-0812">Transmembrane</keyword>
<evidence type="ECO:0000256" key="12">
    <source>
        <dbReference type="ARBA" id="ARBA00023136"/>
    </source>
</evidence>
<dbReference type="AlphaFoldDB" id="A0AAW0W3S3"/>
<dbReference type="EC" id="4.6.1.1" evidence="4"/>
<dbReference type="CDD" id="cd07302">
    <property type="entry name" value="CHD"/>
    <property type="match status" value="1"/>
</dbReference>
<keyword evidence="18" id="KW-1185">Reference proteome</keyword>
<feature type="compositionally biased region" description="Basic and acidic residues" evidence="15">
    <location>
        <begin position="380"/>
        <end position="394"/>
    </location>
</feature>
<dbReference type="InterPro" id="IPR001054">
    <property type="entry name" value="A/G_cyclase"/>
</dbReference>
<protein>
    <recommendedName>
        <fullName evidence="4">adenylate cyclase</fullName>
        <ecNumber evidence="4">4.6.1.1</ecNumber>
    </recommendedName>
</protein>